<gene>
    <name evidence="2" type="ORF">MPDQ_003099</name>
</gene>
<proteinExistence type="predicted"/>
<dbReference type="PANTHER" id="PTHR28139:SF1">
    <property type="entry name" value="UPF0768 PROTEIN YBL029C-A"/>
    <property type="match status" value="1"/>
</dbReference>
<organism evidence="2 3">
    <name type="scientific">Monascus purpureus</name>
    <name type="common">Red mold</name>
    <name type="synonym">Monascus anka</name>
    <dbReference type="NCBI Taxonomy" id="5098"/>
    <lineage>
        <taxon>Eukaryota</taxon>
        <taxon>Fungi</taxon>
        <taxon>Dikarya</taxon>
        <taxon>Ascomycota</taxon>
        <taxon>Pezizomycotina</taxon>
        <taxon>Eurotiomycetes</taxon>
        <taxon>Eurotiomycetidae</taxon>
        <taxon>Eurotiales</taxon>
        <taxon>Aspergillaceae</taxon>
        <taxon>Monascus</taxon>
    </lineage>
</organism>
<evidence type="ECO:0008006" key="4">
    <source>
        <dbReference type="Google" id="ProtNLM"/>
    </source>
</evidence>
<evidence type="ECO:0000313" key="3">
    <source>
        <dbReference type="Proteomes" id="UP000319663"/>
    </source>
</evidence>
<comment type="caution">
    <text evidence="2">The sequence shown here is derived from an EMBL/GenBank/DDBJ whole genome shotgun (WGS) entry which is preliminary data.</text>
</comment>
<dbReference type="Proteomes" id="UP000319663">
    <property type="component" value="Unassembled WGS sequence"/>
</dbReference>
<evidence type="ECO:0000313" key="2">
    <source>
        <dbReference type="EMBL" id="TQB75410.1"/>
    </source>
</evidence>
<dbReference type="EMBL" id="VIFY01000020">
    <property type="protein sequence ID" value="TQB75410.1"/>
    <property type="molecule type" value="Genomic_DNA"/>
</dbReference>
<keyword evidence="3" id="KW-1185">Reference proteome</keyword>
<protein>
    <recommendedName>
        <fullName evidence="4">Rhodopsin family protein</fullName>
    </recommendedName>
</protein>
<feature type="compositionally biased region" description="Pro residues" evidence="1">
    <location>
        <begin position="100"/>
        <end position="109"/>
    </location>
</feature>
<sequence length="127" mass="14355">MAICITFGLEEFTSQLQGYENVVAYCYNCHNWNAHCVTRWPWFTVCFIPVIPLSFHKYREVTCYTCRATQDLRDRPDITPATRPPQFPPYMIPGHGLPPGSVPPQPPQPAYAYGGLPPPTGPPPKYT</sequence>
<dbReference type="AlphaFoldDB" id="A0A507R1X4"/>
<reference evidence="2 3" key="1">
    <citation type="submission" date="2019-06" db="EMBL/GenBank/DDBJ databases">
        <title>Wine fermentation using esterase from Monascus purpureus.</title>
        <authorList>
            <person name="Geng C."/>
            <person name="Zhang Y."/>
        </authorList>
    </citation>
    <scope>NUCLEOTIDE SEQUENCE [LARGE SCALE GENOMIC DNA]</scope>
    <source>
        <strain evidence="2">HQ1</strain>
    </source>
</reference>
<dbReference type="OrthoDB" id="5545479at2759"/>
<evidence type="ECO:0000256" key="1">
    <source>
        <dbReference type="SAM" id="MobiDB-lite"/>
    </source>
</evidence>
<name>A0A507R1X4_MONPU</name>
<feature type="compositionally biased region" description="Pro residues" evidence="1">
    <location>
        <begin position="116"/>
        <end position="127"/>
    </location>
</feature>
<dbReference type="PANTHER" id="PTHR28139">
    <property type="entry name" value="UPF0768 PROTEIN YBL029C-A"/>
    <property type="match status" value="1"/>
</dbReference>
<feature type="compositionally biased region" description="Pro residues" evidence="1">
    <location>
        <begin position="82"/>
        <end position="91"/>
    </location>
</feature>
<dbReference type="STRING" id="5098.A0A507R1X4"/>
<feature type="region of interest" description="Disordered" evidence="1">
    <location>
        <begin position="74"/>
        <end position="127"/>
    </location>
</feature>
<accession>A0A507R1X4</accession>